<dbReference type="Proteomes" id="UP000049455">
    <property type="component" value="Unassembled WGS sequence"/>
</dbReference>
<dbReference type="EMBL" id="CYPR01000134">
    <property type="protein sequence ID" value="CUH39343.1"/>
    <property type="molecule type" value="Genomic_DNA"/>
</dbReference>
<accession>A0A0M7BBQ5</accession>
<evidence type="ECO:0000313" key="1">
    <source>
        <dbReference type="EMBL" id="CUH18311.1"/>
    </source>
</evidence>
<proteinExistence type="predicted"/>
<keyword evidence="3" id="KW-1185">Reference proteome</keyword>
<gene>
    <name evidence="1" type="ORF">JSE7799_00432</name>
    <name evidence="2" type="ORF">JSE7799_02067</name>
</gene>
<sequence length="69" mass="8109">MAHKTLAALLVQKMRMLGEEGGYLRLNRRSQKLLGPSVDYLGQRIRRKFRWQFERDNGRFGHGGISFLF</sequence>
<protein>
    <submittedName>
        <fullName evidence="2">Uncharacterized protein</fullName>
    </submittedName>
</protein>
<reference evidence="2 3" key="1">
    <citation type="submission" date="2015-09" db="EMBL/GenBank/DDBJ databases">
        <authorList>
            <person name="Jackson K.R."/>
            <person name="Lunt B.L."/>
            <person name="Fisher J.N.B."/>
            <person name="Gardner A.V."/>
            <person name="Bailey M.E."/>
            <person name="Deus L.M."/>
            <person name="Earl A.S."/>
            <person name="Gibby P.D."/>
            <person name="Hartmann K.A."/>
            <person name="Liu J.E."/>
            <person name="Manci A.M."/>
            <person name="Nielsen D.A."/>
            <person name="Solomon M.B."/>
            <person name="Breakwell D.P."/>
            <person name="Burnett S.H."/>
            <person name="Grose J.H."/>
        </authorList>
    </citation>
    <scope>NUCLEOTIDE SEQUENCE [LARGE SCALE GENOMIC DNA]</scope>
    <source>
        <strain evidence="2 3">CECT 7799</strain>
    </source>
</reference>
<dbReference type="AlphaFoldDB" id="A0A0M7BBQ5"/>
<dbReference type="EMBL" id="CYPR01000020">
    <property type="protein sequence ID" value="CUH18311.1"/>
    <property type="molecule type" value="Genomic_DNA"/>
</dbReference>
<name>A0A0M7BBQ5_9RHOB</name>
<evidence type="ECO:0000313" key="3">
    <source>
        <dbReference type="Proteomes" id="UP000049455"/>
    </source>
</evidence>
<evidence type="ECO:0000313" key="2">
    <source>
        <dbReference type="EMBL" id="CUH39343.1"/>
    </source>
</evidence>
<organism evidence="2 3">
    <name type="scientific">Jannaschia seosinensis</name>
    <dbReference type="NCBI Taxonomy" id="313367"/>
    <lineage>
        <taxon>Bacteria</taxon>
        <taxon>Pseudomonadati</taxon>
        <taxon>Pseudomonadota</taxon>
        <taxon>Alphaproteobacteria</taxon>
        <taxon>Rhodobacterales</taxon>
        <taxon>Roseobacteraceae</taxon>
        <taxon>Jannaschia</taxon>
    </lineage>
</organism>